<protein>
    <submittedName>
        <fullName evidence="19">Penicillin-binding protein</fullName>
    </submittedName>
</protein>
<evidence type="ECO:0000256" key="4">
    <source>
        <dbReference type="ARBA" id="ARBA00022645"/>
    </source>
</evidence>
<dbReference type="GO" id="GO:0006508">
    <property type="term" value="P:proteolysis"/>
    <property type="evidence" value="ECO:0007669"/>
    <property type="project" value="UniProtKB-KW"/>
</dbReference>
<comment type="similarity">
    <text evidence="3">In the N-terminal section; belongs to the glycosyltransferase 51 family.</text>
</comment>
<comment type="catalytic activity">
    <reaction evidence="13">
        <text>Preferential cleavage: (Ac)2-L-Lys-D-Ala-|-D-Ala. Also transpeptidation of peptidyl-alanyl moieties that are N-acyl substituents of D-alanine.</text>
        <dbReference type="EC" id="3.4.16.4"/>
    </reaction>
</comment>
<dbReference type="GO" id="GO:0009252">
    <property type="term" value="P:peptidoglycan biosynthetic process"/>
    <property type="evidence" value="ECO:0007669"/>
    <property type="project" value="UniProtKB-UniPathway"/>
</dbReference>
<reference evidence="19 20" key="1">
    <citation type="submission" date="2017-08" db="EMBL/GenBank/DDBJ databases">
        <title>Infants hospitalized years apart are colonized by the same room-sourced microbial strains.</title>
        <authorList>
            <person name="Brooks B."/>
            <person name="Olm M.R."/>
            <person name="Firek B.A."/>
            <person name="Baker R."/>
            <person name="Thomas B.C."/>
            <person name="Morowitz M.J."/>
            <person name="Banfield J.F."/>
        </authorList>
    </citation>
    <scope>NUCLEOTIDE SEQUENCE [LARGE SCALE GENOMIC DNA]</scope>
    <source>
        <strain evidence="19">S2_018_000_R2_101</strain>
    </source>
</reference>
<gene>
    <name evidence="19" type="ORF">DI623_09540</name>
</gene>
<keyword evidence="7" id="KW-0808">Transferase</keyword>
<keyword evidence="16" id="KW-0812">Transmembrane</keyword>
<comment type="catalytic activity">
    <reaction evidence="14">
        <text>[GlcNAc-(1-&gt;4)-Mur2Ac(oyl-L-Ala-gamma-D-Glu-L-Lys-D-Ala-D-Ala)](n)-di-trans,octa-cis-undecaprenyl diphosphate + beta-D-GlcNAc-(1-&gt;4)-Mur2Ac(oyl-L-Ala-gamma-D-Glu-L-Lys-D-Ala-D-Ala)-di-trans,octa-cis-undecaprenyl diphosphate = [GlcNAc-(1-&gt;4)-Mur2Ac(oyl-L-Ala-gamma-D-Glu-L-Lys-D-Ala-D-Ala)](n+1)-di-trans,octa-cis-undecaprenyl diphosphate + di-trans,octa-cis-undecaprenyl diphosphate + H(+)</text>
        <dbReference type="Rhea" id="RHEA:23708"/>
        <dbReference type="Rhea" id="RHEA-COMP:9602"/>
        <dbReference type="Rhea" id="RHEA-COMP:9603"/>
        <dbReference type="ChEBI" id="CHEBI:15378"/>
        <dbReference type="ChEBI" id="CHEBI:58405"/>
        <dbReference type="ChEBI" id="CHEBI:60033"/>
        <dbReference type="ChEBI" id="CHEBI:78435"/>
        <dbReference type="EC" id="2.4.99.28"/>
    </reaction>
</comment>
<dbReference type="InterPro" id="IPR001264">
    <property type="entry name" value="Glyco_trans_51"/>
</dbReference>
<dbReference type="Pfam" id="PF00912">
    <property type="entry name" value="Transgly"/>
    <property type="match status" value="1"/>
</dbReference>
<dbReference type="SUPFAM" id="SSF56601">
    <property type="entry name" value="beta-lactamase/transpeptidase-like"/>
    <property type="match status" value="1"/>
</dbReference>
<evidence type="ECO:0000256" key="1">
    <source>
        <dbReference type="ARBA" id="ARBA00004752"/>
    </source>
</evidence>
<accession>A0A2W5A591</accession>
<proteinExistence type="inferred from homology"/>
<sequence length="688" mass="73474">MRDDEPDLLNPDPGAPSPAGATPYDDAPAAPPPSRVRIWWRRIKWASLILGGLFALLVGWLLVTAPLSRSLKPIAPPSVVLLAADGTPISRRGAIIAKPVEVAKLPKYVPGAFTSIEDRRFYSHWGVDPIGIARATWHNMRAGGLREGGSTITQQLAKVAFTNADRTAGRKLREALIAFWLEARLSKDEILQRYLSNVYFGDNVYGLRAASQHYFNREPERLTVAQAAMLAGLVKAPSRLAPTSNLKGAQARQKLVVAAMLDAGVITASQARAAGPATLNVRPVADVPSGTYFADWVLPDARDRAGDVYAEQKIQTTLEVPLQRAAERAVRRSGLGRAQVAMVVMRPDGRVVAMVGGKSYAASPFNRATQARRQPGSTFKLFVYLAALRAGMTPDSTVDDDPVTIEGWSPKNSDGRYLGRITLRQAFARSSNVAAARLIQQVGVKQVVRAARDLGITTPIGDDATIALGTSGVTLLELTSAYAAVADGAYPVKPHGLPEKERGWYDSIFNRQSHFDDGTHKKLLDLLSASVNSGTSHSARLNVQAFGKTGTTQDGRDAIFIGFAGGLITGVWVGNDDNSPLPGLHGGGLPALIWRDFMTSAVAGAAIPAAPEEDDEADNVSDEDMDLANAASFSIDTDLGSVQLNVSLGPDGLNLSARPGERRGPPPMPPEQRAPPPEDEEPDGGPRD</sequence>
<feature type="region of interest" description="Disordered" evidence="15">
    <location>
        <begin position="1"/>
        <end position="31"/>
    </location>
</feature>
<dbReference type="InterPro" id="IPR036950">
    <property type="entry name" value="PBP_transglycosylase"/>
</dbReference>
<dbReference type="InterPro" id="IPR023346">
    <property type="entry name" value="Lysozyme-like_dom_sf"/>
</dbReference>
<dbReference type="Pfam" id="PF00905">
    <property type="entry name" value="Transpeptidase"/>
    <property type="match status" value="1"/>
</dbReference>
<evidence type="ECO:0000256" key="8">
    <source>
        <dbReference type="ARBA" id="ARBA00022801"/>
    </source>
</evidence>
<evidence type="ECO:0000256" key="14">
    <source>
        <dbReference type="ARBA" id="ARBA00049902"/>
    </source>
</evidence>
<keyword evidence="16" id="KW-1133">Transmembrane helix</keyword>
<dbReference type="AlphaFoldDB" id="A0A2W5A591"/>
<dbReference type="GO" id="GO:0008658">
    <property type="term" value="F:penicillin binding"/>
    <property type="evidence" value="ECO:0007669"/>
    <property type="project" value="InterPro"/>
</dbReference>
<dbReference type="Gene3D" id="3.40.710.10">
    <property type="entry name" value="DD-peptidase/beta-lactamase superfamily"/>
    <property type="match status" value="1"/>
</dbReference>
<keyword evidence="6" id="KW-0328">Glycosyltransferase</keyword>
<keyword evidence="12" id="KW-0961">Cell wall biogenesis/degradation</keyword>
<name>A0A2W5A591_9SPHN</name>
<comment type="caution">
    <text evidence="19">The sequence shown here is derived from an EMBL/GenBank/DDBJ whole genome shotgun (WGS) entry which is preliminary data.</text>
</comment>
<feature type="compositionally biased region" description="Pro residues" evidence="15">
    <location>
        <begin position="665"/>
        <end position="675"/>
    </location>
</feature>
<dbReference type="Gene3D" id="1.10.3810.10">
    <property type="entry name" value="Biosynthetic peptidoglycan transglycosylase-like"/>
    <property type="match status" value="1"/>
</dbReference>
<evidence type="ECO:0000256" key="16">
    <source>
        <dbReference type="SAM" id="Phobius"/>
    </source>
</evidence>
<evidence type="ECO:0000256" key="9">
    <source>
        <dbReference type="ARBA" id="ARBA00022960"/>
    </source>
</evidence>
<keyword evidence="4" id="KW-0121">Carboxypeptidase</keyword>
<evidence type="ECO:0000256" key="10">
    <source>
        <dbReference type="ARBA" id="ARBA00022984"/>
    </source>
</evidence>
<keyword evidence="8" id="KW-0378">Hydrolase</keyword>
<evidence type="ECO:0000256" key="6">
    <source>
        <dbReference type="ARBA" id="ARBA00022676"/>
    </source>
</evidence>
<evidence type="ECO:0000256" key="13">
    <source>
        <dbReference type="ARBA" id="ARBA00034000"/>
    </source>
</evidence>
<comment type="similarity">
    <text evidence="2">In the C-terminal section; belongs to the transpeptidase family.</text>
</comment>
<dbReference type="Proteomes" id="UP000249066">
    <property type="component" value="Unassembled WGS sequence"/>
</dbReference>
<evidence type="ECO:0000256" key="11">
    <source>
        <dbReference type="ARBA" id="ARBA00023268"/>
    </source>
</evidence>
<dbReference type="UniPathway" id="UPA00219"/>
<evidence type="ECO:0000256" key="12">
    <source>
        <dbReference type="ARBA" id="ARBA00023316"/>
    </source>
</evidence>
<dbReference type="GO" id="GO:0030288">
    <property type="term" value="C:outer membrane-bounded periplasmic space"/>
    <property type="evidence" value="ECO:0007669"/>
    <property type="project" value="TreeGrafter"/>
</dbReference>
<evidence type="ECO:0000256" key="7">
    <source>
        <dbReference type="ARBA" id="ARBA00022679"/>
    </source>
</evidence>
<feature type="transmembrane region" description="Helical" evidence="16">
    <location>
        <begin position="45"/>
        <end position="63"/>
    </location>
</feature>
<dbReference type="InterPro" id="IPR001460">
    <property type="entry name" value="PCN-bd_Tpept"/>
</dbReference>
<feature type="domain" description="Glycosyl transferase family 51" evidence="18">
    <location>
        <begin position="97"/>
        <end position="260"/>
    </location>
</feature>
<dbReference type="PANTHER" id="PTHR32282:SF33">
    <property type="entry name" value="PEPTIDOGLYCAN GLYCOSYLTRANSFERASE"/>
    <property type="match status" value="1"/>
</dbReference>
<feature type="region of interest" description="Disordered" evidence="15">
    <location>
        <begin position="643"/>
        <end position="688"/>
    </location>
</feature>
<feature type="compositionally biased region" description="Acidic residues" evidence="15">
    <location>
        <begin position="677"/>
        <end position="688"/>
    </location>
</feature>
<organism evidence="19 20">
    <name type="scientific">Sphingomonas sanxanigenens</name>
    <dbReference type="NCBI Taxonomy" id="397260"/>
    <lineage>
        <taxon>Bacteria</taxon>
        <taxon>Pseudomonadati</taxon>
        <taxon>Pseudomonadota</taxon>
        <taxon>Alphaproteobacteria</taxon>
        <taxon>Sphingomonadales</taxon>
        <taxon>Sphingomonadaceae</taxon>
        <taxon>Sphingomonas</taxon>
    </lineage>
</organism>
<evidence type="ECO:0000313" key="20">
    <source>
        <dbReference type="Proteomes" id="UP000249066"/>
    </source>
</evidence>
<keyword evidence="16" id="KW-0472">Membrane</keyword>
<dbReference type="InterPro" id="IPR012338">
    <property type="entry name" value="Beta-lactam/transpept-like"/>
</dbReference>
<keyword evidence="5" id="KW-0645">Protease</keyword>
<evidence type="ECO:0000259" key="17">
    <source>
        <dbReference type="Pfam" id="PF00905"/>
    </source>
</evidence>
<keyword evidence="9" id="KW-0133">Cell shape</keyword>
<dbReference type="GO" id="GO:0071555">
    <property type="term" value="P:cell wall organization"/>
    <property type="evidence" value="ECO:0007669"/>
    <property type="project" value="UniProtKB-KW"/>
</dbReference>
<evidence type="ECO:0000259" key="18">
    <source>
        <dbReference type="Pfam" id="PF00912"/>
    </source>
</evidence>
<dbReference type="PANTHER" id="PTHR32282">
    <property type="entry name" value="BINDING PROTEIN TRANSPEPTIDASE, PUTATIVE-RELATED"/>
    <property type="match status" value="1"/>
</dbReference>
<evidence type="ECO:0000256" key="15">
    <source>
        <dbReference type="SAM" id="MobiDB-lite"/>
    </source>
</evidence>
<evidence type="ECO:0000256" key="3">
    <source>
        <dbReference type="ARBA" id="ARBA00007739"/>
    </source>
</evidence>
<dbReference type="InterPro" id="IPR050396">
    <property type="entry name" value="Glycosyltr_51/Transpeptidase"/>
</dbReference>
<dbReference type="SUPFAM" id="SSF53955">
    <property type="entry name" value="Lysozyme-like"/>
    <property type="match status" value="1"/>
</dbReference>
<evidence type="ECO:0000256" key="5">
    <source>
        <dbReference type="ARBA" id="ARBA00022670"/>
    </source>
</evidence>
<evidence type="ECO:0000313" key="19">
    <source>
        <dbReference type="EMBL" id="PZO89643.1"/>
    </source>
</evidence>
<dbReference type="GO" id="GO:0009002">
    <property type="term" value="F:serine-type D-Ala-D-Ala carboxypeptidase activity"/>
    <property type="evidence" value="ECO:0007669"/>
    <property type="project" value="UniProtKB-EC"/>
</dbReference>
<evidence type="ECO:0000256" key="2">
    <source>
        <dbReference type="ARBA" id="ARBA00007090"/>
    </source>
</evidence>
<keyword evidence="10" id="KW-0573">Peptidoglycan synthesis</keyword>
<keyword evidence="11" id="KW-0511">Multifunctional enzyme</keyword>
<feature type="compositionally biased region" description="Low complexity" evidence="15">
    <location>
        <begin position="18"/>
        <end position="28"/>
    </location>
</feature>
<dbReference type="GO" id="GO:0008955">
    <property type="term" value="F:peptidoglycan glycosyltransferase activity"/>
    <property type="evidence" value="ECO:0007669"/>
    <property type="project" value="UniProtKB-EC"/>
</dbReference>
<dbReference type="EMBL" id="QFNN01000051">
    <property type="protein sequence ID" value="PZO89643.1"/>
    <property type="molecule type" value="Genomic_DNA"/>
</dbReference>
<dbReference type="FunFam" id="1.10.3810.10:FF:000001">
    <property type="entry name" value="Penicillin-binding protein 1A"/>
    <property type="match status" value="1"/>
</dbReference>
<dbReference type="GO" id="GO:0008360">
    <property type="term" value="P:regulation of cell shape"/>
    <property type="evidence" value="ECO:0007669"/>
    <property type="project" value="UniProtKB-KW"/>
</dbReference>
<feature type="domain" description="Penicillin-binding protein transpeptidase" evidence="17">
    <location>
        <begin position="341"/>
        <end position="555"/>
    </location>
</feature>
<comment type="pathway">
    <text evidence="1">Cell wall biogenesis; peptidoglycan biosynthesis.</text>
</comment>